<organism evidence="13 14">
    <name type="scientific">Trypanosoma rangeli</name>
    <dbReference type="NCBI Taxonomy" id="5698"/>
    <lineage>
        <taxon>Eukaryota</taxon>
        <taxon>Discoba</taxon>
        <taxon>Euglenozoa</taxon>
        <taxon>Kinetoplastea</taxon>
        <taxon>Metakinetoplastina</taxon>
        <taxon>Trypanosomatida</taxon>
        <taxon>Trypanosomatidae</taxon>
        <taxon>Trypanosoma</taxon>
        <taxon>Herpetosoma</taxon>
    </lineage>
</organism>
<evidence type="ECO:0000256" key="2">
    <source>
        <dbReference type="ARBA" id="ARBA00005189"/>
    </source>
</evidence>
<keyword evidence="5" id="KW-0210">Decarboxylase</keyword>
<dbReference type="OMA" id="KDYHHYH"/>
<comment type="pathway">
    <text evidence="11">Phospholipid metabolism; phosphatidylethanolamine biosynthesis.</text>
</comment>
<gene>
    <name evidence="13" type="ORF">TraAM80_00927</name>
</gene>
<evidence type="ECO:0000256" key="12">
    <source>
        <dbReference type="SAM" id="Phobius"/>
    </source>
</evidence>
<evidence type="ECO:0000256" key="1">
    <source>
        <dbReference type="ARBA" id="ARBA00001928"/>
    </source>
</evidence>
<evidence type="ECO:0000256" key="5">
    <source>
        <dbReference type="ARBA" id="ARBA00022793"/>
    </source>
</evidence>
<keyword evidence="6" id="KW-0443">Lipid metabolism</keyword>
<dbReference type="EC" id="4.1.1.65" evidence="3"/>
<keyword evidence="10" id="KW-0670">Pyruvate</keyword>
<comment type="cofactor">
    <cofactor evidence="1">
        <name>pyruvate</name>
        <dbReference type="ChEBI" id="CHEBI:15361"/>
    </cofactor>
</comment>
<dbReference type="NCBIfam" id="TIGR00163">
    <property type="entry name" value="PS_decarb"/>
    <property type="match status" value="1"/>
</dbReference>
<dbReference type="RefSeq" id="XP_029242209.1">
    <property type="nucleotide sequence ID" value="XM_029377985.1"/>
</dbReference>
<feature type="transmembrane region" description="Helical" evidence="12">
    <location>
        <begin position="59"/>
        <end position="77"/>
    </location>
</feature>
<dbReference type="Pfam" id="PF02666">
    <property type="entry name" value="PS_Dcarbxylase"/>
    <property type="match status" value="1"/>
</dbReference>
<keyword evidence="12" id="KW-0812">Transmembrane</keyword>
<accession>A0A422P1A9</accession>
<evidence type="ECO:0000256" key="11">
    <source>
        <dbReference type="ARBA" id="ARBA00024326"/>
    </source>
</evidence>
<dbReference type="UniPathway" id="UPA00558"/>
<sequence>MKHASEIHFCLGKNHTYERCALDERCREKEFPMTTLTRRLHFYKNDVTRGYTNPMRRWVYHYLLGGLALAGGAYLWGRYQLAAWEALRHPDRGNHLCSAGTLELLLLLPLNYASHAFGCFTESVYVAESVHRLLIKAVMWWYNIDISDGKQQEFLTLQDFFVREWGSEARPLASSPVTLPSDGVVLSVQEDVLEEQLVQVKGMTYSIRQLFHSPMGPVAEGQKRVAIVVHLRTQDYHHVIAPCSFKCSEVVYIPGALLPHTPAGFHWIPSVLPLNERVVLLGRVHDGDLRGNIGIAMVGGTLTGRIALHFDGRIKTNFLDPPEYAVHRLYTSDPLLRKGDPLSTFYWGSSVALVVDVPRETFVTVKAGDLVKAGERLITY</sequence>
<evidence type="ECO:0000256" key="3">
    <source>
        <dbReference type="ARBA" id="ARBA00012243"/>
    </source>
</evidence>
<dbReference type="InterPro" id="IPR003817">
    <property type="entry name" value="PS_Dcarbxylase"/>
</dbReference>
<comment type="caution">
    <text evidence="13">The sequence shown here is derived from an EMBL/GenBank/DDBJ whole genome shotgun (WGS) entry which is preliminary data.</text>
</comment>
<dbReference type="Proteomes" id="UP000283634">
    <property type="component" value="Unassembled WGS sequence"/>
</dbReference>
<dbReference type="OrthoDB" id="4330at2759"/>
<keyword evidence="9" id="KW-1208">Phospholipid metabolism</keyword>
<evidence type="ECO:0000256" key="10">
    <source>
        <dbReference type="ARBA" id="ARBA00023317"/>
    </source>
</evidence>
<evidence type="ECO:0000313" key="13">
    <source>
        <dbReference type="EMBL" id="RNF11481.1"/>
    </source>
</evidence>
<keyword evidence="12" id="KW-1133">Transmembrane helix</keyword>
<protein>
    <recommendedName>
        <fullName evidence="3">phosphatidylserine decarboxylase</fullName>
        <ecNumber evidence="3">4.1.1.65</ecNumber>
    </recommendedName>
</protein>
<keyword evidence="14" id="KW-1185">Reference proteome</keyword>
<keyword evidence="8 13" id="KW-0456">Lyase</keyword>
<dbReference type="GeneID" id="40324860"/>
<name>A0A422P1A9_TRYRA</name>
<evidence type="ECO:0000256" key="9">
    <source>
        <dbReference type="ARBA" id="ARBA00023264"/>
    </source>
</evidence>
<keyword evidence="4" id="KW-0444">Lipid biosynthesis</keyword>
<dbReference type="GO" id="GO:0005739">
    <property type="term" value="C:mitochondrion"/>
    <property type="evidence" value="ECO:0007669"/>
    <property type="project" value="TreeGrafter"/>
</dbReference>
<evidence type="ECO:0000313" key="14">
    <source>
        <dbReference type="Proteomes" id="UP000283634"/>
    </source>
</evidence>
<keyword evidence="12" id="KW-0472">Membrane</keyword>
<keyword evidence="7" id="KW-0594">Phospholipid biosynthesis</keyword>
<evidence type="ECO:0000256" key="6">
    <source>
        <dbReference type="ARBA" id="ARBA00023098"/>
    </source>
</evidence>
<dbReference type="GO" id="GO:0006646">
    <property type="term" value="P:phosphatidylethanolamine biosynthetic process"/>
    <property type="evidence" value="ECO:0007669"/>
    <property type="project" value="UniProtKB-UniPathway"/>
</dbReference>
<evidence type="ECO:0000256" key="8">
    <source>
        <dbReference type="ARBA" id="ARBA00023239"/>
    </source>
</evidence>
<dbReference type="VEuPathDB" id="TriTrypDB:TRSC58_05789"/>
<dbReference type="AlphaFoldDB" id="A0A422P1A9"/>
<evidence type="ECO:0000256" key="4">
    <source>
        <dbReference type="ARBA" id="ARBA00022516"/>
    </source>
</evidence>
<dbReference type="PANTHER" id="PTHR10067">
    <property type="entry name" value="PHOSPHATIDYLSERINE DECARBOXYLASE"/>
    <property type="match status" value="1"/>
</dbReference>
<dbReference type="EMBL" id="MKGL01000017">
    <property type="protein sequence ID" value="RNF11481.1"/>
    <property type="molecule type" value="Genomic_DNA"/>
</dbReference>
<evidence type="ECO:0000256" key="7">
    <source>
        <dbReference type="ARBA" id="ARBA00023209"/>
    </source>
</evidence>
<dbReference type="PANTHER" id="PTHR10067:SF6">
    <property type="entry name" value="PHOSPHATIDYLSERINE DECARBOXYLASE PROENZYME, MITOCHONDRIAL"/>
    <property type="match status" value="1"/>
</dbReference>
<dbReference type="GO" id="GO:0004609">
    <property type="term" value="F:phosphatidylserine decarboxylase activity"/>
    <property type="evidence" value="ECO:0007669"/>
    <property type="project" value="UniProtKB-EC"/>
</dbReference>
<proteinExistence type="predicted"/>
<dbReference type="InterPro" id="IPR033177">
    <property type="entry name" value="PSD-B"/>
</dbReference>
<reference evidence="13 14" key="1">
    <citation type="journal article" date="2018" name="BMC Genomics">
        <title>Genomic comparison of Trypanosoma conorhini and Trypanosoma rangeli to Trypanosoma cruzi strains of high and low virulence.</title>
        <authorList>
            <person name="Bradwell K.R."/>
            <person name="Koparde V.N."/>
            <person name="Matveyev A.V."/>
            <person name="Serrano M.G."/>
            <person name="Alves J.M."/>
            <person name="Parikh H."/>
            <person name="Huang B."/>
            <person name="Lee V."/>
            <person name="Espinosa-Alvarez O."/>
            <person name="Ortiz P.A."/>
            <person name="Costa-Martins A.G."/>
            <person name="Teixeira M.M."/>
            <person name="Buck G.A."/>
        </authorList>
    </citation>
    <scope>NUCLEOTIDE SEQUENCE [LARGE SCALE GENOMIC DNA]</scope>
    <source>
        <strain evidence="13 14">AM80</strain>
    </source>
</reference>
<comment type="pathway">
    <text evidence="2">Lipid metabolism.</text>
</comment>